<dbReference type="EMBL" id="CAJHUB010000774">
    <property type="protein sequence ID" value="CAD7691285.1"/>
    <property type="molecule type" value="Genomic_DNA"/>
</dbReference>
<comment type="caution">
    <text evidence="9">The sequence shown here is derived from an EMBL/GenBank/DDBJ whole genome shotgun (WGS) entry which is preliminary data.</text>
</comment>
<evidence type="ECO:0000256" key="3">
    <source>
        <dbReference type="ARBA" id="ARBA00022980"/>
    </source>
</evidence>
<keyword evidence="3" id="KW-0689">Ribosomal protein</keyword>
<dbReference type="InterPro" id="IPR000509">
    <property type="entry name" value="Ribosomal_eL36"/>
</dbReference>
<comment type="similarity">
    <text evidence="1">Belongs to the eukaryotic ribosomal protein eL36 family.</text>
</comment>
<keyword evidence="4" id="KW-0687">Ribonucleoprotein</keyword>
<evidence type="ECO:0000313" key="9">
    <source>
        <dbReference type="EMBL" id="CAD7691285.1"/>
    </source>
</evidence>
<name>A0A811ZRM9_NYCPR</name>
<reference evidence="9" key="1">
    <citation type="submission" date="2020-12" db="EMBL/GenBank/DDBJ databases">
        <authorList>
            <consortium name="Molecular Ecology Group"/>
        </authorList>
    </citation>
    <scope>NUCLEOTIDE SEQUENCE</scope>
    <source>
        <strain evidence="9">TBG_1078</strain>
    </source>
</reference>
<dbReference type="AlphaFoldDB" id="A0A811ZRM9"/>
<evidence type="ECO:0000313" key="10">
    <source>
        <dbReference type="Proteomes" id="UP000645828"/>
    </source>
</evidence>
<protein>
    <recommendedName>
        <fullName evidence="6">Large ribosomal subunit protein eL36</fullName>
    </recommendedName>
    <alternativeName>
        <fullName evidence="7">60S ribosomal protein L36</fullName>
    </alternativeName>
</protein>
<dbReference type="GO" id="GO:0006412">
    <property type="term" value="P:translation"/>
    <property type="evidence" value="ECO:0007669"/>
    <property type="project" value="InterPro"/>
</dbReference>
<dbReference type="GO" id="GO:0005840">
    <property type="term" value="C:ribosome"/>
    <property type="evidence" value="ECO:0007669"/>
    <property type="project" value="UniProtKB-KW"/>
</dbReference>
<organism evidence="9 10">
    <name type="scientific">Nyctereutes procyonoides</name>
    <name type="common">Raccoon dog</name>
    <name type="synonym">Canis procyonoides</name>
    <dbReference type="NCBI Taxonomy" id="34880"/>
    <lineage>
        <taxon>Eukaryota</taxon>
        <taxon>Metazoa</taxon>
        <taxon>Chordata</taxon>
        <taxon>Craniata</taxon>
        <taxon>Vertebrata</taxon>
        <taxon>Euteleostomi</taxon>
        <taxon>Mammalia</taxon>
        <taxon>Eutheria</taxon>
        <taxon>Laurasiatheria</taxon>
        <taxon>Carnivora</taxon>
        <taxon>Caniformia</taxon>
        <taxon>Canidae</taxon>
        <taxon>Nyctereutes</taxon>
    </lineage>
</organism>
<dbReference type="Gene3D" id="1.10.10.1760">
    <property type="entry name" value="60S ribosomal protein L36"/>
    <property type="match status" value="1"/>
</dbReference>
<evidence type="ECO:0000256" key="2">
    <source>
        <dbReference type="ARBA" id="ARBA00011133"/>
    </source>
</evidence>
<dbReference type="InterPro" id="IPR038097">
    <property type="entry name" value="Ribosomal_eL36_sf"/>
</dbReference>
<keyword evidence="10" id="KW-1185">Reference proteome</keyword>
<accession>A0A811ZRM9</accession>
<feature type="region of interest" description="Disordered" evidence="8">
    <location>
        <begin position="1"/>
        <end position="26"/>
    </location>
</feature>
<evidence type="ECO:0000256" key="7">
    <source>
        <dbReference type="ARBA" id="ARBA00035331"/>
    </source>
</evidence>
<feature type="compositionally biased region" description="Basic residues" evidence="8">
    <location>
        <begin position="13"/>
        <end position="26"/>
    </location>
</feature>
<sequence>MVLRYPMATGLNKGHKGTKNVSKLRHSHHCHRRLTQHIKFLLKVSKDKRALKFIKKQELSNVLEAVRKAAAKKD</sequence>
<dbReference type="GO" id="GO:0003735">
    <property type="term" value="F:structural constituent of ribosome"/>
    <property type="evidence" value="ECO:0007669"/>
    <property type="project" value="InterPro"/>
</dbReference>
<evidence type="ECO:0000256" key="1">
    <source>
        <dbReference type="ARBA" id="ARBA00006509"/>
    </source>
</evidence>
<comment type="subunit">
    <text evidence="2">Component of the large ribosomal subunit.</text>
</comment>
<gene>
    <name evidence="9" type="ORF">NYPRO_LOCUS24079</name>
</gene>
<evidence type="ECO:0000256" key="6">
    <source>
        <dbReference type="ARBA" id="ARBA00035226"/>
    </source>
</evidence>
<evidence type="ECO:0000256" key="8">
    <source>
        <dbReference type="SAM" id="MobiDB-lite"/>
    </source>
</evidence>
<proteinExistence type="inferred from homology"/>
<dbReference type="Pfam" id="PF01158">
    <property type="entry name" value="Ribosomal_L36e"/>
    <property type="match status" value="1"/>
</dbReference>
<dbReference type="Proteomes" id="UP000645828">
    <property type="component" value="Unassembled WGS sequence"/>
</dbReference>
<evidence type="ECO:0000256" key="5">
    <source>
        <dbReference type="ARBA" id="ARBA00034092"/>
    </source>
</evidence>
<dbReference type="GO" id="GO:1990904">
    <property type="term" value="C:ribonucleoprotein complex"/>
    <property type="evidence" value="ECO:0007669"/>
    <property type="project" value="UniProtKB-KW"/>
</dbReference>
<evidence type="ECO:0000256" key="4">
    <source>
        <dbReference type="ARBA" id="ARBA00023274"/>
    </source>
</evidence>
<comment type="function">
    <text evidence="5">Component of the large ribosomal subunit. The ribosome is a large ribonucleoprotein complex responsible for the synthesis of proteins in the cell.</text>
</comment>